<name>A0A6G1HKG0_9PEZI</name>
<accession>A0A6G1HKG0</accession>
<keyword evidence="2" id="KW-0732">Signal</keyword>
<dbReference type="EMBL" id="ML996707">
    <property type="protein sequence ID" value="KAF2396327.1"/>
    <property type="molecule type" value="Genomic_DNA"/>
</dbReference>
<evidence type="ECO:0000313" key="4">
    <source>
        <dbReference type="Proteomes" id="UP000799640"/>
    </source>
</evidence>
<sequence length="135" mass="14514">MRFNFTKLAGALTLALSGLTNAAPYEYANSTGSQAAPSGTASAQSTSTAPAQSTGNGTVPAPVEGTKFIYFMTNEPWHSGYASWHEFTASFGRCMQLMAPWAKNLTAFTNDYVGQPYRLNYLESRLLKAIAGQVE</sequence>
<evidence type="ECO:0000256" key="1">
    <source>
        <dbReference type="SAM" id="MobiDB-lite"/>
    </source>
</evidence>
<dbReference type="Proteomes" id="UP000799640">
    <property type="component" value="Unassembled WGS sequence"/>
</dbReference>
<organism evidence="3 4">
    <name type="scientific">Trichodelitschia bisporula</name>
    <dbReference type="NCBI Taxonomy" id="703511"/>
    <lineage>
        <taxon>Eukaryota</taxon>
        <taxon>Fungi</taxon>
        <taxon>Dikarya</taxon>
        <taxon>Ascomycota</taxon>
        <taxon>Pezizomycotina</taxon>
        <taxon>Dothideomycetes</taxon>
        <taxon>Dothideomycetes incertae sedis</taxon>
        <taxon>Phaeotrichales</taxon>
        <taxon>Phaeotrichaceae</taxon>
        <taxon>Trichodelitschia</taxon>
    </lineage>
</organism>
<keyword evidence="4" id="KW-1185">Reference proteome</keyword>
<feature type="compositionally biased region" description="Low complexity" evidence="1">
    <location>
        <begin position="34"/>
        <end position="55"/>
    </location>
</feature>
<evidence type="ECO:0000313" key="3">
    <source>
        <dbReference type="EMBL" id="KAF2396327.1"/>
    </source>
</evidence>
<feature type="signal peptide" evidence="2">
    <location>
        <begin position="1"/>
        <end position="22"/>
    </location>
</feature>
<proteinExistence type="predicted"/>
<feature type="region of interest" description="Disordered" evidence="1">
    <location>
        <begin position="34"/>
        <end position="60"/>
    </location>
</feature>
<reference evidence="3" key="1">
    <citation type="journal article" date="2020" name="Stud. Mycol.">
        <title>101 Dothideomycetes genomes: a test case for predicting lifestyles and emergence of pathogens.</title>
        <authorList>
            <person name="Haridas S."/>
            <person name="Albert R."/>
            <person name="Binder M."/>
            <person name="Bloem J."/>
            <person name="Labutti K."/>
            <person name="Salamov A."/>
            <person name="Andreopoulos B."/>
            <person name="Baker S."/>
            <person name="Barry K."/>
            <person name="Bills G."/>
            <person name="Bluhm B."/>
            <person name="Cannon C."/>
            <person name="Castanera R."/>
            <person name="Culley D."/>
            <person name="Daum C."/>
            <person name="Ezra D."/>
            <person name="Gonzalez J."/>
            <person name="Henrissat B."/>
            <person name="Kuo A."/>
            <person name="Liang C."/>
            <person name="Lipzen A."/>
            <person name="Lutzoni F."/>
            <person name="Magnuson J."/>
            <person name="Mondo S."/>
            <person name="Nolan M."/>
            <person name="Ohm R."/>
            <person name="Pangilinan J."/>
            <person name="Park H.-J."/>
            <person name="Ramirez L."/>
            <person name="Alfaro M."/>
            <person name="Sun H."/>
            <person name="Tritt A."/>
            <person name="Yoshinaga Y."/>
            <person name="Zwiers L.-H."/>
            <person name="Turgeon B."/>
            <person name="Goodwin S."/>
            <person name="Spatafora J."/>
            <person name="Crous P."/>
            <person name="Grigoriev I."/>
        </authorList>
    </citation>
    <scope>NUCLEOTIDE SEQUENCE</scope>
    <source>
        <strain evidence="3">CBS 262.69</strain>
    </source>
</reference>
<protein>
    <submittedName>
        <fullName evidence="3">Uncharacterized protein</fullName>
    </submittedName>
</protein>
<dbReference type="AlphaFoldDB" id="A0A6G1HKG0"/>
<evidence type="ECO:0000256" key="2">
    <source>
        <dbReference type="SAM" id="SignalP"/>
    </source>
</evidence>
<gene>
    <name evidence="3" type="ORF">EJ06DRAFT_524716</name>
</gene>
<feature type="chain" id="PRO_5026198949" evidence="2">
    <location>
        <begin position="23"/>
        <end position="135"/>
    </location>
</feature>